<name>A0AA86QPL6_9EUKA</name>
<evidence type="ECO:0000313" key="3">
    <source>
        <dbReference type="EMBL" id="CAI9962292.1"/>
    </source>
</evidence>
<reference evidence="4" key="1">
    <citation type="submission" date="2023-06" db="EMBL/GenBank/DDBJ databases">
        <authorList>
            <person name="Kurt Z."/>
        </authorList>
    </citation>
    <scope>NUCLEOTIDE SEQUENCE</scope>
</reference>
<comment type="similarity">
    <text evidence="1">Belongs to the peptidase C1 family.</text>
</comment>
<dbReference type="PANTHER" id="PTHR12411">
    <property type="entry name" value="CYSTEINE PROTEASE FAMILY C1-RELATED"/>
    <property type="match status" value="1"/>
</dbReference>
<evidence type="ECO:0000313" key="7">
    <source>
        <dbReference type="Proteomes" id="UP001642409"/>
    </source>
</evidence>
<evidence type="ECO:0000256" key="1">
    <source>
        <dbReference type="ARBA" id="ARBA00008455"/>
    </source>
</evidence>
<evidence type="ECO:0000313" key="5">
    <source>
        <dbReference type="EMBL" id="CAL5976848.1"/>
    </source>
</evidence>
<dbReference type="Pfam" id="PF00112">
    <property type="entry name" value="Peptidase_C1"/>
    <property type="match status" value="1"/>
</dbReference>
<reference evidence="5 7" key="2">
    <citation type="submission" date="2024-07" db="EMBL/GenBank/DDBJ databases">
        <authorList>
            <person name="Akdeniz Z."/>
        </authorList>
    </citation>
    <scope>NUCLEOTIDE SEQUENCE [LARGE SCALE GENOMIC DNA]</scope>
</reference>
<dbReference type="EMBL" id="CAXDID020000007">
    <property type="protein sequence ID" value="CAL5976854.1"/>
    <property type="molecule type" value="Genomic_DNA"/>
</dbReference>
<dbReference type="AlphaFoldDB" id="A0AA86QPL6"/>
<evidence type="ECO:0000259" key="2">
    <source>
        <dbReference type="SMART" id="SM00645"/>
    </source>
</evidence>
<dbReference type="GO" id="GO:0006508">
    <property type="term" value="P:proteolysis"/>
    <property type="evidence" value="ECO:0007669"/>
    <property type="project" value="InterPro"/>
</dbReference>
<dbReference type="SMART" id="SM00645">
    <property type="entry name" value="Pept_C1"/>
    <property type="match status" value="1"/>
</dbReference>
<dbReference type="EMBL" id="CATOUU010000952">
    <property type="protein sequence ID" value="CAI9962292.1"/>
    <property type="molecule type" value="Genomic_DNA"/>
</dbReference>
<dbReference type="SUPFAM" id="SSF54001">
    <property type="entry name" value="Cysteine proteinases"/>
    <property type="match status" value="1"/>
</dbReference>
<evidence type="ECO:0000313" key="6">
    <source>
        <dbReference type="EMBL" id="CAL5976854.1"/>
    </source>
</evidence>
<feature type="domain" description="Peptidase C1A papain C-terminal" evidence="2">
    <location>
        <begin position="77"/>
        <end position="298"/>
    </location>
</feature>
<accession>A0AA86QPL6</accession>
<proteinExistence type="inferred from homology"/>
<organism evidence="4">
    <name type="scientific">Hexamita inflata</name>
    <dbReference type="NCBI Taxonomy" id="28002"/>
    <lineage>
        <taxon>Eukaryota</taxon>
        <taxon>Metamonada</taxon>
        <taxon>Diplomonadida</taxon>
        <taxon>Hexamitidae</taxon>
        <taxon>Hexamitinae</taxon>
        <taxon>Hexamita</taxon>
    </lineage>
</organism>
<dbReference type="InterPro" id="IPR013128">
    <property type="entry name" value="Peptidase_C1A"/>
</dbReference>
<dbReference type="Proteomes" id="UP001642409">
    <property type="component" value="Unassembled WGS sequence"/>
</dbReference>
<dbReference type="GO" id="GO:0008234">
    <property type="term" value="F:cysteine-type peptidase activity"/>
    <property type="evidence" value="ECO:0007669"/>
    <property type="project" value="InterPro"/>
</dbReference>
<dbReference type="EMBL" id="CATOUU010000952">
    <property type="protein sequence ID" value="CAI9962295.1"/>
    <property type="molecule type" value="Genomic_DNA"/>
</dbReference>
<sequence length="305" mass="34951">MFCLLLSKQTTSLQAHLEVLKNIPDLTWTPEIPKFLQNKSQAQVDMYFTPRQQSRQVPKFTPINTNTNTSAPETHQDSVGFDWTVQRPECLNYIEPMEHCVQTELFASINMFSDIRCIKNLDKQRVQYSYQYQLSCYNDGNGCNQKLNDDVDFAGYLGKPFGTVPASCVSYTSGKTGKVPKCPTKCDDGSNLPNRVWMDDAPSSSTWSQEMWFLCEEMVQSMVREGPVQMGFNAYSDLVFYSGGVYTHSYGNSLGEFRGEVVGWGTDNGVKFWKMKMFYGEDWGERGFLRIAQAELITRLWYFTM</sequence>
<dbReference type="EMBL" id="CAXDID020000007">
    <property type="protein sequence ID" value="CAL5976848.1"/>
    <property type="molecule type" value="Genomic_DNA"/>
</dbReference>
<keyword evidence="7" id="KW-1185">Reference proteome</keyword>
<dbReference type="Gene3D" id="3.90.70.10">
    <property type="entry name" value="Cysteine proteinases"/>
    <property type="match status" value="1"/>
</dbReference>
<dbReference type="InterPro" id="IPR000668">
    <property type="entry name" value="Peptidase_C1A_C"/>
</dbReference>
<comment type="caution">
    <text evidence="4">The sequence shown here is derived from an EMBL/GenBank/DDBJ whole genome shotgun (WGS) entry which is preliminary data.</text>
</comment>
<protein>
    <submittedName>
        <fullName evidence="4">Cathepsin B</fullName>
    </submittedName>
    <submittedName>
        <fullName evidence="5">Cathepsin_B</fullName>
    </submittedName>
</protein>
<evidence type="ECO:0000313" key="4">
    <source>
        <dbReference type="EMBL" id="CAI9962295.1"/>
    </source>
</evidence>
<dbReference type="InterPro" id="IPR038765">
    <property type="entry name" value="Papain-like_cys_pep_sf"/>
</dbReference>
<gene>
    <name evidence="5" type="ORF">HINF_LOCUS4021</name>
    <name evidence="6" type="ORF">HINF_LOCUS4024</name>
    <name evidence="3" type="ORF">HINF_LOCUS49937</name>
    <name evidence="4" type="ORF">HINF_LOCUS49940</name>
</gene>